<proteinExistence type="inferred from homology"/>
<comment type="similarity">
    <text evidence="1">Belongs to the plant dirigent protein family.</text>
</comment>
<dbReference type="GO" id="GO:0048046">
    <property type="term" value="C:apoplast"/>
    <property type="evidence" value="ECO:0007669"/>
    <property type="project" value="UniProtKB-SubCell"/>
</dbReference>
<dbReference type="PANTHER" id="PTHR21495">
    <property type="entry name" value="NUCLEOPORIN-RELATED"/>
    <property type="match status" value="1"/>
</dbReference>
<dbReference type="InterPro" id="IPR004265">
    <property type="entry name" value="Dirigent"/>
</dbReference>
<dbReference type="EMBL" id="JAJJMB010011752">
    <property type="protein sequence ID" value="KAI3899602.1"/>
    <property type="molecule type" value="Genomic_DNA"/>
</dbReference>
<dbReference type="AlphaFoldDB" id="A0AAD4SCR2"/>
<comment type="function">
    <text evidence="1">Dirigent proteins impart stereoselectivity on the phenoxy radical-coupling reaction, yielding optically active lignans from two molecules of coniferyl alcohol in the biosynthesis of lignans, flavonolignans, and alkaloids and thus plays a central role in plant secondary metabolism.</text>
</comment>
<accession>A0AAD4SCR2</accession>
<dbReference type="Proteomes" id="UP001202328">
    <property type="component" value="Unassembled WGS sequence"/>
</dbReference>
<dbReference type="Pfam" id="PF03018">
    <property type="entry name" value="Dirigent"/>
    <property type="match status" value="1"/>
</dbReference>
<protein>
    <recommendedName>
        <fullName evidence="1">Dirigent protein</fullName>
    </recommendedName>
</protein>
<evidence type="ECO:0000256" key="1">
    <source>
        <dbReference type="RuleBase" id="RU363099"/>
    </source>
</evidence>
<comment type="subcellular location">
    <subcellularLocation>
        <location evidence="1">Secreted</location>
        <location evidence="1">Extracellular space</location>
        <location evidence="1">Apoplast</location>
    </subcellularLocation>
</comment>
<feature type="non-terminal residue" evidence="2">
    <location>
        <position position="1"/>
    </location>
</feature>
<keyword evidence="3" id="KW-1185">Reference proteome</keyword>
<comment type="subunit">
    <text evidence="1">Homodimer.</text>
</comment>
<name>A0AAD4SCR2_9MAGN</name>
<reference evidence="2" key="1">
    <citation type="submission" date="2022-04" db="EMBL/GenBank/DDBJ databases">
        <title>A functionally conserved STORR gene fusion in Papaver species that diverged 16.8 million years ago.</title>
        <authorList>
            <person name="Catania T."/>
        </authorList>
    </citation>
    <scope>NUCLEOTIDE SEQUENCE</scope>
    <source>
        <strain evidence="2">S-188037</strain>
    </source>
</reference>
<sequence length="57" mass="6368">PDPNSRLVVRDQGLYGTSRMNESSLIMGISLVFTGNKKFNGSTISVFTRNPITHKER</sequence>
<gene>
    <name evidence="2" type="ORF">MKW98_008390</name>
</gene>
<comment type="caution">
    <text evidence="2">The sequence shown here is derived from an EMBL/GenBank/DDBJ whole genome shotgun (WGS) entry which is preliminary data.</text>
</comment>
<keyword evidence="1" id="KW-0052">Apoplast</keyword>
<evidence type="ECO:0000313" key="2">
    <source>
        <dbReference type="EMBL" id="KAI3899602.1"/>
    </source>
</evidence>
<feature type="non-terminal residue" evidence="2">
    <location>
        <position position="57"/>
    </location>
</feature>
<keyword evidence="1" id="KW-0964">Secreted</keyword>
<evidence type="ECO:0000313" key="3">
    <source>
        <dbReference type="Proteomes" id="UP001202328"/>
    </source>
</evidence>
<organism evidence="2 3">
    <name type="scientific">Papaver atlanticum</name>
    <dbReference type="NCBI Taxonomy" id="357466"/>
    <lineage>
        <taxon>Eukaryota</taxon>
        <taxon>Viridiplantae</taxon>
        <taxon>Streptophyta</taxon>
        <taxon>Embryophyta</taxon>
        <taxon>Tracheophyta</taxon>
        <taxon>Spermatophyta</taxon>
        <taxon>Magnoliopsida</taxon>
        <taxon>Ranunculales</taxon>
        <taxon>Papaveraceae</taxon>
        <taxon>Papaveroideae</taxon>
        <taxon>Papaver</taxon>
    </lineage>
</organism>